<evidence type="ECO:0000256" key="10">
    <source>
        <dbReference type="SAM" id="MobiDB-lite"/>
    </source>
</evidence>
<dbReference type="InterPro" id="IPR027815">
    <property type="entry name" value="CSC1/OSCA1-like_cyt"/>
</dbReference>
<feature type="domain" description="CSC1/OSCA1-like 7TM region" evidence="12">
    <location>
        <begin position="417"/>
        <end position="689"/>
    </location>
</feature>
<keyword evidence="5" id="KW-0106">Calcium</keyword>
<evidence type="ECO:0000256" key="1">
    <source>
        <dbReference type="ARBA" id="ARBA00004141"/>
    </source>
</evidence>
<feature type="transmembrane region" description="Helical" evidence="11">
    <location>
        <begin position="511"/>
        <end position="530"/>
    </location>
</feature>
<feature type="transmembrane region" description="Helical" evidence="11">
    <location>
        <begin position="463"/>
        <end position="490"/>
    </location>
</feature>
<keyword evidence="7" id="KW-0406">Ion transport</keyword>
<dbReference type="GO" id="GO:0005227">
    <property type="term" value="F:calcium-activated cation channel activity"/>
    <property type="evidence" value="ECO:0007669"/>
    <property type="project" value="InterPro"/>
</dbReference>
<evidence type="ECO:0000259" key="14">
    <source>
        <dbReference type="Pfam" id="PF14703"/>
    </source>
</evidence>
<dbReference type="AlphaFoldDB" id="A0AAD6K5N0"/>
<proteinExistence type="inferred from homology"/>
<keyword evidence="6 11" id="KW-1133">Transmembrane helix</keyword>
<evidence type="ECO:0000259" key="12">
    <source>
        <dbReference type="Pfam" id="PF02714"/>
    </source>
</evidence>
<comment type="similarity">
    <text evidence="2">Belongs to the CSC1 (TC 1.A.17) family.</text>
</comment>
<dbReference type="EMBL" id="JAPFFJ010000011">
    <property type="protein sequence ID" value="KAJ6416329.1"/>
    <property type="molecule type" value="Genomic_DNA"/>
</dbReference>
<keyword evidence="9" id="KW-0407">Ion channel</keyword>
<feature type="domain" description="CSC1/OSCA1-like N-terminal transmembrane" evidence="13">
    <location>
        <begin position="7"/>
        <end position="152"/>
    </location>
</feature>
<evidence type="ECO:0000256" key="7">
    <source>
        <dbReference type="ARBA" id="ARBA00023065"/>
    </source>
</evidence>
<evidence type="ECO:0000256" key="4">
    <source>
        <dbReference type="ARBA" id="ARBA00022692"/>
    </source>
</evidence>
<protein>
    <recommendedName>
        <fullName evidence="17">Calcium permeable stress-gated cation channel 1</fullName>
    </recommendedName>
</protein>
<keyword evidence="8 11" id="KW-0472">Membrane</keyword>
<dbReference type="Proteomes" id="UP001162972">
    <property type="component" value="Chromosome 11"/>
</dbReference>
<feature type="transmembrane region" description="Helical" evidence="11">
    <location>
        <begin position="6"/>
        <end position="28"/>
    </location>
</feature>
<feature type="transmembrane region" description="Helical" evidence="11">
    <location>
        <begin position="559"/>
        <end position="578"/>
    </location>
</feature>
<dbReference type="InterPro" id="IPR032880">
    <property type="entry name" value="CSC1/OSCA1-like_N"/>
</dbReference>
<feature type="transmembrane region" description="Helical" evidence="11">
    <location>
        <begin position="131"/>
        <end position="150"/>
    </location>
</feature>
<name>A0AAD6K5N0_9ROSI</name>
<keyword evidence="4 11" id="KW-0812">Transmembrane</keyword>
<feature type="region of interest" description="Disordered" evidence="10">
    <location>
        <begin position="762"/>
        <end position="816"/>
    </location>
</feature>
<keyword evidence="16" id="KW-1185">Reference proteome</keyword>
<sequence length="816" mass="92819">MATLVDIAVSAAINLLSALIFLLAFAILRIQPFNDRVYFPKWYLKGLRSKALKMPEPELIDHAGLDSAVYLRIYLMGLKIFVPIAFLAWAVLVPVNYTNDTLKIAQLVSNVTASDIDKLSISNVPLKSQRFWTHIVMAYAFTFWTCRVLLKEYEKVASMRLQFLSAEGRRPDQFTVLVRNVPPDPDESVSELVEHFFLVNHPHHYLTHQNGHLFVLSLVYCVNIYCWGDLWEMVLDIKDTSYFLDELSVATHPSVSSFRLNSKGLGKGLVMEEAKCGSHMVVCNANKLASLVKKKKSKKNWRDYYQLKYDRNPLQRPLKKTGFLGLWGEKVDVIDHHTSEIEKLSEEIEEERERVLKDPKSIMPAAFVSFKTRWGAAVCAQTQQSRNPTLWLTEWAPEPRDVYWENLSIPYMSLSVRRLIIVVAFFFLTIFFMIPIASVQALASIEGIEKRAPFLKPVIEIKFIKSVIQGFLPGIALKLFLIFLPTILMIMSKFEGFLSISSLERRSATRYYIFLIINVFFGSILTGAAFEQLNSFIKQSANEIPKTIGVAVPLKATFFITYIMVDGWAGIAGEVLMLKPLILYHLKNIFLVKTEKDREEAMDPGSLGFNTGEPRIQLYFLLGLVYATVTPILLPFIIIFFAFAYVVFRHQIINVYNQEYESGAAFWPDVHGRVITALVISQLALLGLMSTKEAAQSAPFLIALPVLTIWFHRFCQGRHKSAFVKYPLQEAMMKDTLERARDPNFNLKPYLQDAYIHPVFKGGDDDDEDDDLSKKLESDSVLVPTKRQSRKNTPAPSRISKASSPSLSEVVKDGDP</sequence>
<dbReference type="Pfam" id="PF02714">
    <property type="entry name" value="RSN1_7TM"/>
    <property type="match status" value="1"/>
</dbReference>
<evidence type="ECO:0000256" key="8">
    <source>
        <dbReference type="ARBA" id="ARBA00023136"/>
    </source>
</evidence>
<feature type="transmembrane region" description="Helical" evidence="11">
    <location>
        <begin position="419"/>
        <end position="443"/>
    </location>
</feature>
<evidence type="ECO:0008006" key="17">
    <source>
        <dbReference type="Google" id="ProtNLM"/>
    </source>
</evidence>
<dbReference type="InterPro" id="IPR003864">
    <property type="entry name" value="CSC1/OSCA1-like_7TM"/>
</dbReference>
<evidence type="ECO:0000256" key="11">
    <source>
        <dbReference type="SAM" id="Phobius"/>
    </source>
</evidence>
<evidence type="ECO:0000313" key="16">
    <source>
        <dbReference type="Proteomes" id="UP001162972"/>
    </source>
</evidence>
<feature type="transmembrane region" description="Helical" evidence="11">
    <location>
        <begin position="73"/>
        <end position="92"/>
    </location>
</feature>
<dbReference type="Pfam" id="PF14703">
    <property type="entry name" value="PHM7_cyt"/>
    <property type="match status" value="1"/>
</dbReference>
<dbReference type="PANTHER" id="PTHR13018:SF93">
    <property type="entry name" value="PROTEIN OSCA1"/>
    <property type="match status" value="1"/>
</dbReference>
<organism evidence="15 16">
    <name type="scientific">Salix udensis</name>
    <dbReference type="NCBI Taxonomy" id="889485"/>
    <lineage>
        <taxon>Eukaryota</taxon>
        <taxon>Viridiplantae</taxon>
        <taxon>Streptophyta</taxon>
        <taxon>Embryophyta</taxon>
        <taxon>Tracheophyta</taxon>
        <taxon>Spermatophyta</taxon>
        <taxon>Magnoliopsida</taxon>
        <taxon>eudicotyledons</taxon>
        <taxon>Gunneridae</taxon>
        <taxon>Pentapetalae</taxon>
        <taxon>rosids</taxon>
        <taxon>fabids</taxon>
        <taxon>Malpighiales</taxon>
        <taxon>Salicaceae</taxon>
        <taxon>Saliceae</taxon>
        <taxon>Salix</taxon>
    </lineage>
</organism>
<feature type="transmembrane region" description="Helical" evidence="11">
    <location>
        <begin position="618"/>
        <end position="648"/>
    </location>
</feature>
<evidence type="ECO:0000256" key="3">
    <source>
        <dbReference type="ARBA" id="ARBA00022448"/>
    </source>
</evidence>
<evidence type="ECO:0000256" key="9">
    <source>
        <dbReference type="ARBA" id="ARBA00023303"/>
    </source>
</evidence>
<dbReference type="PANTHER" id="PTHR13018">
    <property type="entry name" value="PROBABLE MEMBRANE PROTEIN DUF221-RELATED"/>
    <property type="match status" value="1"/>
</dbReference>
<evidence type="ECO:0000256" key="6">
    <source>
        <dbReference type="ARBA" id="ARBA00022989"/>
    </source>
</evidence>
<comment type="caution">
    <text evidence="15">The sequence shown here is derived from an EMBL/GenBank/DDBJ whole genome shotgun (WGS) entry which is preliminary data.</text>
</comment>
<feature type="domain" description="CSC1/OSCA1-like cytosolic" evidence="14">
    <location>
        <begin position="279"/>
        <end position="406"/>
    </location>
</feature>
<evidence type="ECO:0000256" key="2">
    <source>
        <dbReference type="ARBA" id="ARBA00007779"/>
    </source>
</evidence>
<dbReference type="InterPro" id="IPR045122">
    <property type="entry name" value="Csc1-like"/>
</dbReference>
<accession>A0AAD6K5N0</accession>
<reference evidence="15 16" key="1">
    <citation type="journal article" date="2023" name="Int. J. Mol. Sci.">
        <title>De Novo Assembly and Annotation of 11 Diverse Shrub Willow (Salix) Genomes Reveals Novel Gene Organization in Sex-Linked Regions.</title>
        <authorList>
            <person name="Hyden B."/>
            <person name="Feng K."/>
            <person name="Yates T.B."/>
            <person name="Jawdy S."/>
            <person name="Cereghino C."/>
            <person name="Smart L.B."/>
            <person name="Muchero W."/>
        </authorList>
    </citation>
    <scope>NUCLEOTIDE SEQUENCE [LARGE SCALE GENOMIC DNA]</scope>
    <source>
        <tissue evidence="15">Shoot tip</tissue>
    </source>
</reference>
<keyword evidence="3" id="KW-0813">Transport</keyword>
<evidence type="ECO:0000313" key="15">
    <source>
        <dbReference type="EMBL" id="KAJ6416329.1"/>
    </source>
</evidence>
<dbReference type="Pfam" id="PF13967">
    <property type="entry name" value="RSN1_TM"/>
    <property type="match status" value="1"/>
</dbReference>
<dbReference type="GO" id="GO:0005886">
    <property type="term" value="C:plasma membrane"/>
    <property type="evidence" value="ECO:0007669"/>
    <property type="project" value="TreeGrafter"/>
</dbReference>
<feature type="compositionally biased region" description="Polar residues" evidence="10">
    <location>
        <begin position="791"/>
        <end position="807"/>
    </location>
</feature>
<evidence type="ECO:0000256" key="5">
    <source>
        <dbReference type="ARBA" id="ARBA00022837"/>
    </source>
</evidence>
<comment type="subcellular location">
    <subcellularLocation>
        <location evidence="1">Membrane</location>
        <topology evidence="1">Multi-pass membrane protein</topology>
    </subcellularLocation>
</comment>
<evidence type="ECO:0000259" key="13">
    <source>
        <dbReference type="Pfam" id="PF13967"/>
    </source>
</evidence>
<gene>
    <name evidence="15" type="ORF">OIU84_002225</name>
</gene>